<dbReference type="Proteomes" id="UP000254304">
    <property type="component" value="Unassembled WGS sequence"/>
</dbReference>
<name>A0A377NH35_9GAMM</name>
<protein>
    <submittedName>
        <fullName evidence="1">Phage capsid scaffolding protein (GPO) serine peptidase</fullName>
    </submittedName>
</protein>
<evidence type="ECO:0000313" key="1">
    <source>
        <dbReference type="EMBL" id="STQ46263.1"/>
    </source>
</evidence>
<dbReference type="EMBL" id="UGGO01000001">
    <property type="protein sequence ID" value="STQ46263.1"/>
    <property type="molecule type" value="Genomic_DNA"/>
</dbReference>
<evidence type="ECO:0000313" key="2">
    <source>
        <dbReference type="Proteomes" id="UP000254304"/>
    </source>
</evidence>
<gene>
    <name evidence="1" type="ORF">NCTC12157_04034</name>
</gene>
<dbReference type="InterPro" id="IPR009228">
    <property type="entry name" value="Capsid_scaffold_GpO"/>
</dbReference>
<dbReference type="Pfam" id="PF05929">
    <property type="entry name" value="Phage_GPO"/>
    <property type="match status" value="1"/>
</dbReference>
<reference evidence="1 2" key="1">
    <citation type="submission" date="2018-06" db="EMBL/GenBank/DDBJ databases">
        <authorList>
            <consortium name="Pathogen Informatics"/>
            <person name="Doyle S."/>
        </authorList>
    </citation>
    <scope>NUCLEOTIDE SEQUENCE [LARGE SCALE GENOMIC DNA]</scope>
    <source>
        <strain evidence="1 2">NCTC12157</strain>
    </source>
</reference>
<proteinExistence type="predicted"/>
<accession>A0A377NH35</accession>
<organism evidence="1 2">
    <name type="scientific">Ewingella americana</name>
    <dbReference type="NCBI Taxonomy" id="41202"/>
    <lineage>
        <taxon>Bacteria</taxon>
        <taxon>Pseudomonadati</taxon>
        <taxon>Pseudomonadota</taxon>
        <taxon>Gammaproteobacteria</taxon>
        <taxon>Enterobacterales</taxon>
        <taxon>Yersiniaceae</taxon>
        <taxon>Ewingella</taxon>
    </lineage>
</organism>
<dbReference type="AlphaFoldDB" id="A0A377NH35"/>
<sequence length="55" mass="6315">MAMATKAKRFRICTEGATTDGREITREWIEQMAATYDPKVLRRTHQHGAHQGLFP</sequence>